<organism evidence="4 5">
    <name type="scientific">Salibacterium salarium</name>
    <dbReference type="NCBI Taxonomy" id="284579"/>
    <lineage>
        <taxon>Bacteria</taxon>
        <taxon>Bacillati</taxon>
        <taxon>Bacillota</taxon>
        <taxon>Bacilli</taxon>
        <taxon>Bacillales</taxon>
        <taxon>Bacillaceae</taxon>
    </lineage>
</organism>
<reference evidence="4 5" key="1">
    <citation type="submission" date="2018-10" db="EMBL/GenBank/DDBJ databases">
        <title>Draft genome sequence of Bacillus salarius IM0101, isolated from a hypersaline soil in Inner Mongolia, China.</title>
        <authorList>
            <person name="Yamprayoonswat W."/>
            <person name="Boonvisut S."/>
            <person name="Jumpathong W."/>
            <person name="Sittihan S."/>
            <person name="Ruangsuj P."/>
            <person name="Wanthongcharoen S."/>
            <person name="Thongpramul N."/>
            <person name="Pimmason S."/>
            <person name="Yu B."/>
            <person name="Yasawong M."/>
        </authorList>
    </citation>
    <scope>NUCLEOTIDE SEQUENCE [LARGE SCALE GENOMIC DNA]</scope>
    <source>
        <strain evidence="4 5">IM0101</strain>
    </source>
</reference>
<dbReference type="SMART" id="SM00382">
    <property type="entry name" value="AAA"/>
    <property type="match status" value="1"/>
</dbReference>
<evidence type="ECO:0000256" key="1">
    <source>
        <dbReference type="ARBA" id="ARBA00022741"/>
    </source>
</evidence>
<dbReference type="Gene3D" id="3.40.50.300">
    <property type="entry name" value="P-loop containing nucleotide triphosphate hydrolases"/>
    <property type="match status" value="1"/>
</dbReference>
<dbReference type="Pfam" id="PF00005">
    <property type="entry name" value="ABC_tran"/>
    <property type="match status" value="1"/>
</dbReference>
<dbReference type="EMBL" id="RBVX01000002">
    <property type="protein sequence ID" value="RSL34885.1"/>
    <property type="molecule type" value="Genomic_DNA"/>
</dbReference>
<protein>
    <submittedName>
        <fullName evidence="4">ABC transporter ATP-binding protein</fullName>
    </submittedName>
</protein>
<keyword evidence="2 4" id="KW-0067">ATP-binding</keyword>
<dbReference type="OrthoDB" id="9804819at2"/>
<evidence type="ECO:0000313" key="4">
    <source>
        <dbReference type="EMBL" id="RSL34885.1"/>
    </source>
</evidence>
<evidence type="ECO:0000313" key="5">
    <source>
        <dbReference type="Proteomes" id="UP000275076"/>
    </source>
</evidence>
<gene>
    <name evidence="4" type="ORF">D7Z54_03370</name>
</gene>
<dbReference type="PROSITE" id="PS50893">
    <property type="entry name" value="ABC_TRANSPORTER_2"/>
    <property type="match status" value="1"/>
</dbReference>
<dbReference type="InterPro" id="IPR003593">
    <property type="entry name" value="AAA+_ATPase"/>
</dbReference>
<comment type="caution">
    <text evidence="4">The sequence shown here is derived from an EMBL/GenBank/DDBJ whole genome shotgun (WGS) entry which is preliminary data.</text>
</comment>
<keyword evidence="5" id="KW-1185">Reference proteome</keyword>
<accession>A0A3R9PAA9</accession>
<dbReference type="CDD" id="cd03230">
    <property type="entry name" value="ABC_DR_subfamily_A"/>
    <property type="match status" value="1"/>
</dbReference>
<evidence type="ECO:0000259" key="3">
    <source>
        <dbReference type="PROSITE" id="PS50893"/>
    </source>
</evidence>
<dbReference type="PANTHER" id="PTHR43158">
    <property type="entry name" value="SKFA PEPTIDE EXPORT ATP-BINDING PROTEIN SKFE"/>
    <property type="match status" value="1"/>
</dbReference>
<dbReference type="RefSeq" id="WP_125554445.1">
    <property type="nucleotide sequence ID" value="NZ_RBVX01000002.1"/>
</dbReference>
<dbReference type="GO" id="GO:0005524">
    <property type="term" value="F:ATP binding"/>
    <property type="evidence" value="ECO:0007669"/>
    <property type="project" value="UniProtKB-KW"/>
</dbReference>
<sequence length="230" mass="25854">MITLEDVSKRYFTKSALHNVSLDIPKGGITGLVGENGSGKSTILKVLSGLINPSRGSVYIDKTPVTRRIASKVAYLSELDSFYRFYTVQNMVDFQASQFDDFNKNKAEDMLSFMKLDSKSKIKSLSKGNRGRLKIVLTLSREAPVILMDEPLSGLDPIVRESIVKSLISFIDIEEQTILITTHEVNEMESLFDRVIAIKNGEIQGIANTEDIREKEGLRVVDWMTKHYNS</sequence>
<dbReference type="InterPro" id="IPR003439">
    <property type="entry name" value="ABC_transporter-like_ATP-bd"/>
</dbReference>
<evidence type="ECO:0000256" key="2">
    <source>
        <dbReference type="ARBA" id="ARBA00022840"/>
    </source>
</evidence>
<dbReference type="InterPro" id="IPR027417">
    <property type="entry name" value="P-loop_NTPase"/>
</dbReference>
<proteinExistence type="predicted"/>
<dbReference type="PANTHER" id="PTHR43158:SF1">
    <property type="entry name" value="ABC TRANSPORTER, ATP-BINDING PROTEIN"/>
    <property type="match status" value="1"/>
</dbReference>
<dbReference type="SUPFAM" id="SSF52540">
    <property type="entry name" value="P-loop containing nucleoside triphosphate hydrolases"/>
    <property type="match status" value="1"/>
</dbReference>
<keyword evidence="1" id="KW-0547">Nucleotide-binding</keyword>
<name>A0A3R9PAA9_9BACI</name>
<feature type="domain" description="ABC transporter" evidence="3">
    <location>
        <begin position="2"/>
        <end position="225"/>
    </location>
</feature>
<dbReference type="AlphaFoldDB" id="A0A3R9PAA9"/>
<dbReference type="Proteomes" id="UP000275076">
    <property type="component" value="Unassembled WGS sequence"/>
</dbReference>
<dbReference type="GO" id="GO:0016887">
    <property type="term" value="F:ATP hydrolysis activity"/>
    <property type="evidence" value="ECO:0007669"/>
    <property type="project" value="InterPro"/>
</dbReference>